<gene>
    <name evidence="1" type="ORF">MiSe_89940</name>
</gene>
<comment type="caution">
    <text evidence="1">The sequence shown here is derived from an EMBL/GenBank/DDBJ whole genome shotgun (WGS) entry which is preliminary data.</text>
</comment>
<dbReference type="EMBL" id="BLAY01000300">
    <property type="protein sequence ID" value="GET44168.1"/>
    <property type="molecule type" value="Genomic_DNA"/>
</dbReference>
<organism evidence="1 2">
    <name type="scientific">Microseira wollei NIES-4236</name>
    <dbReference type="NCBI Taxonomy" id="2530354"/>
    <lineage>
        <taxon>Bacteria</taxon>
        <taxon>Bacillati</taxon>
        <taxon>Cyanobacteriota</taxon>
        <taxon>Cyanophyceae</taxon>
        <taxon>Oscillatoriophycideae</taxon>
        <taxon>Aerosakkonematales</taxon>
        <taxon>Aerosakkonemataceae</taxon>
        <taxon>Microseira</taxon>
    </lineage>
</organism>
<dbReference type="RefSeq" id="WP_226593725.1">
    <property type="nucleotide sequence ID" value="NZ_BLAY01000300.1"/>
</dbReference>
<keyword evidence="2" id="KW-1185">Reference proteome</keyword>
<dbReference type="AlphaFoldDB" id="A0AAV3XN84"/>
<sequence>MSNFAKKIAEYMTSQGYKLFTNPGELNIIYVEGVNADGVVNSDQMNKWNDRRLVLNHDLQIIGNWAATTEPGWNYTAKPLNPMGAFRIAFGQYKAWIVGIHKDHEALVQVSPVRGHQDRNKDGFRTGDSVVNGTFGINQHWGGDAATVGAWSAGCLVGQSRQGHRQFMQMVKTDARYRENPNYVFWTTVLPGDKLSF</sequence>
<dbReference type="Proteomes" id="UP001050975">
    <property type="component" value="Unassembled WGS sequence"/>
</dbReference>
<name>A0AAV3XN84_9CYAN</name>
<evidence type="ECO:0000313" key="1">
    <source>
        <dbReference type="EMBL" id="GET44168.1"/>
    </source>
</evidence>
<protein>
    <submittedName>
        <fullName evidence="1">Uncharacterized protein</fullName>
    </submittedName>
</protein>
<evidence type="ECO:0000313" key="2">
    <source>
        <dbReference type="Proteomes" id="UP001050975"/>
    </source>
</evidence>
<reference evidence="1" key="1">
    <citation type="submission" date="2019-10" db="EMBL/GenBank/DDBJ databases">
        <title>Draft genome sequece of Microseira wollei NIES-4236.</title>
        <authorList>
            <person name="Yamaguchi H."/>
            <person name="Suzuki S."/>
            <person name="Kawachi M."/>
        </authorList>
    </citation>
    <scope>NUCLEOTIDE SEQUENCE</scope>
    <source>
        <strain evidence="1">NIES-4236</strain>
    </source>
</reference>
<proteinExistence type="predicted"/>
<accession>A0AAV3XN84</accession>